<dbReference type="STRING" id="1344416.A0A139A2F1"/>
<evidence type="ECO:0000259" key="15">
    <source>
        <dbReference type="Pfam" id="PF04811"/>
    </source>
</evidence>
<dbReference type="InterPro" id="IPR006900">
    <property type="entry name" value="Sec23/24_helical_dom"/>
</dbReference>
<dbReference type="Gene3D" id="2.60.40.1670">
    <property type="entry name" value="beta-sandwich domain of Sec23/24"/>
    <property type="match status" value="1"/>
</dbReference>
<evidence type="ECO:0000259" key="16">
    <source>
        <dbReference type="Pfam" id="PF04815"/>
    </source>
</evidence>
<dbReference type="Proteomes" id="UP000070544">
    <property type="component" value="Unassembled WGS sequence"/>
</dbReference>
<keyword evidence="19" id="KW-1185">Reference proteome</keyword>
<keyword evidence="7" id="KW-0256">Endoplasmic reticulum</keyword>
<dbReference type="GO" id="GO:0070971">
    <property type="term" value="C:endoplasmic reticulum exit site"/>
    <property type="evidence" value="ECO:0007669"/>
    <property type="project" value="EnsemblFungi"/>
</dbReference>
<keyword evidence="5" id="KW-0813">Transport</keyword>
<dbReference type="SUPFAM" id="SSF81811">
    <property type="entry name" value="Helical domain of Sec23/24"/>
    <property type="match status" value="1"/>
</dbReference>
<dbReference type="Gene3D" id="1.20.120.730">
    <property type="entry name" value="Sec23/Sec24 helical domain"/>
    <property type="match status" value="1"/>
</dbReference>
<evidence type="ECO:0000256" key="3">
    <source>
        <dbReference type="ARBA" id="ARBA00004586"/>
    </source>
</evidence>
<dbReference type="InterPro" id="IPR006896">
    <property type="entry name" value="Sec23/24_trunk_dom"/>
</dbReference>
<keyword evidence="6" id="KW-0963">Cytoplasm</keyword>
<dbReference type="Pfam" id="PF08033">
    <property type="entry name" value="Sec23_BS"/>
    <property type="match status" value="1"/>
</dbReference>
<dbReference type="EMBL" id="KQ965816">
    <property type="protein sequence ID" value="KXS10725.1"/>
    <property type="molecule type" value="Genomic_DNA"/>
</dbReference>
<evidence type="ECO:0000256" key="10">
    <source>
        <dbReference type="ARBA" id="ARBA00023034"/>
    </source>
</evidence>
<dbReference type="Pfam" id="PF04811">
    <property type="entry name" value="Sec23_trunk"/>
    <property type="match status" value="1"/>
</dbReference>
<dbReference type="Gene3D" id="2.30.30.380">
    <property type="entry name" value="Zn-finger domain of Sec23/24"/>
    <property type="match status" value="1"/>
</dbReference>
<dbReference type="GO" id="GO:0008270">
    <property type="term" value="F:zinc ion binding"/>
    <property type="evidence" value="ECO:0007669"/>
    <property type="project" value="InterPro"/>
</dbReference>
<dbReference type="InterPro" id="IPR029006">
    <property type="entry name" value="ADF-H/Gelsolin-like_dom_sf"/>
</dbReference>
<feature type="compositionally biased region" description="Pro residues" evidence="12">
    <location>
        <begin position="51"/>
        <end position="82"/>
    </location>
</feature>
<dbReference type="InterPro" id="IPR036180">
    <property type="entry name" value="Gelsolin-like_dom_sf"/>
</dbReference>
<evidence type="ECO:0000259" key="14">
    <source>
        <dbReference type="Pfam" id="PF04810"/>
    </source>
</evidence>
<dbReference type="GO" id="GO:0006886">
    <property type="term" value="P:intracellular protein transport"/>
    <property type="evidence" value="ECO:0007669"/>
    <property type="project" value="InterPro"/>
</dbReference>
<dbReference type="Pfam" id="PF00626">
    <property type="entry name" value="Gelsolin"/>
    <property type="match status" value="1"/>
</dbReference>
<evidence type="ECO:0000256" key="4">
    <source>
        <dbReference type="ARBA" id="ARBA00008334"/>
    </source>
</evidence>
<evidence type="ECO:0000256" key="5">
    <source>
        <dbReference type="ARBA" id="ARBA00022448"/>
    </source>
</evidence>
<dbReference type="Gene3D" id="3.40.50.410">
    <property type="entry name" value="von Willebrand factor, type A domain"/>
    <property type="match status" value="1"/>
</dbReference>
<evidence type="ECO:0000313" key="18">
    <source>
        <dbReference type="EMBL" id="KXS10725.1"/>
    </source>
</evidence>
<evidence type="ECO:0000256" key="2">
    <source>
        <dbReference type="ARBA" id="ARBA00004496"/>
    </source>
</evidence>
<keyword evidence="8" id="KW-0931">ER-Golgi transport</keyword>
<evidence type="ECO:0000256" key="11">
    <source>
        <dbReference type="ARBA" id="ARBA00023136"/>
    </source>
</evidence>
<feature type="compositionally biased region" description="Pro residues" evidence="12">
    <location>
        <begin position="90"/>
        <end position="112"/>
    </location>
</feature>
<reference evidence="18 19" key="1">
    <citation type="journal article" date="2015" name="Genome Biol. Evol.">
        <title>Phylogenomic analyses indicate that early fungi evolved digesting cell walls of algal ancestors of land plants.</title>
        <authorList>
            <person name="Chang Y."/>
            <person name="Wang S."/>
            <person name="Sekimoto S."/>
            <person name="Aerts A.L."/>
            <person name="Choi C."/>
            <person name="Clum A."/>
            <person name="LaButti K.M."/>
            <person name="Lindquist E.A."/>
            <person name="Yee Ngan C."/>
            <person name="Ohm R.A."/>
            <person name="Salamov A.A."/>
            <person name="Grigoriev I.V."/>
            <person name="Spatafora J.W."/>
            <person name="Berbee M.L."/>
        </authorList>
    </citation>
    <scope>NUCLEOTIDE SEQUENCE [LARGE SCALE GENOMIC DNA]</scope>
    <source>
        <strain evidence="18 19">JEL478</strain>
    </source>
</reference>
<feature type="compositionally biased region" description="Low complexity" evidence="12">
    <location>
        <begin position="114"/>
        <end position="151"/>
    </location>
</feature>
<dbReference type="GO" id="GO:0000149">
    <property type="term" value="F:SNARE binding"/>
    <property type="evidence" value="ECO:0007669"/>
    <property type="project" value="TreeGrafter"/>
</dbReference>
<evidence type="ECO:0000256" key="1">
    <source>
        <dbReference type="ARBA" id="ARBA00004394"/>
    </source>
</evidence>
<gene>
    <name evidence="18" type="ORF">M427DRAFT_158893</name>
</gene>
<dbReference type="Pfam" id="PF04815">
    <property type="entry name" value="Sec23_helical"/>
    <property type="match status" value="1"/>
</dbReference>
<dbReference type="GO" id="GO:0030127">
    <property type="term" value="C:COPII vesicle coat"/>
    <property type="evidence" value="ECO:0007669"/>
    <property type="project" value="InterPro"/>
</dbReference>
<organism evidence="18 19">
    <name type="scientific">Gonapodya prolifera (strain JEL478)</name>
    <name type="common">Monoblepharis prolifera</name>
    <dbReference type="NCBI Taxonomy" id="1344416"/>
    <lineage>
        <taxon>Eukaryota</taxon>
        <taxon>Fungi</taxon>
        <taxon>Fungi incertae sedis</taxon>
        <taxon>Chytridiomycota</taxon>
        <taxon>Chytridiomycota incertae sedis</taxon>
        <taxon>Monoblepharidomycetes</taxon>
        <taxon>Monoblepharidales</taxon>
        <taxon>Gonapodyaceae</taxon>
        <taxon>Gonapodya</taxon>
    </lineage>
</organism>
<sequence length="1047" mass="112616">MSAPLPPYGAPQHPTQPFSPSSPMRPPAQPPLHPQLQFANANANPALGRPGMPPPGAPMAFPRPPIPGQPAPAINQPPPGFPTQPGQPLARPPMAPSPVGIQPPRPPLPGPGPAAGAGTQPPMSPVSPVSPVSTQPPAQFQQPPQPQQQQHQPKRRMYPGEAATAYAQSASGPLPPPPGQEAFNPQQPGMAPVMQAPPAYQQFSNGPLPPSFHQQPGPAPGGAPPSYQNPLPHQQQAQGQGLPPQDAKYPNVPSAYASQTSLASVNDVAGQVANLSLGGVAAQVPTVSVFGASPYVQELEGAAGLPWIAAGSSASTTPTSHPHPSYKTCTLEAAPASQAILNKSKLPFALVVTPYRVPAEGEPPVPIINPEQIVRCRRCRTYINPWVQFVEQGTRWRCNLCYLTNEVPSFFDWDSETRTSRNRLDRPELTHSCVEFVAPQEYMVRPPQPCVFVFVIDVSFAAVASGMVATAARTILDSLDGMPNEDNRTKVAIVTVDSALHFYNLNSALSDPQMLVVGDLDDPFIPQPEDLLVNLSESRTQIEALLSRMGDMFRNTQQSQSALGGAVQVVFKMLQPIGGKIVVLQSSLPSVGPGALKAREDPKLLGTPKEVTLLNPASMFYKQIAVDCSRAQVSVDVWLFGSGYNDVATLSGLAKHTGGSTYYYPGFSATRPDDAIKFATEFSHFLTKPLGLEAVLRVRASRGIKMTSFHGNFFLRSTDLLALPNVNPDACYVIEMEIEETLQSGVACFQTAVLHTSSNGERRIRVVTLALPVTNQLGDLFAAADVKAVTTVLAKKAVERSLDYKLEDARDALVNKCADIFSAFKAQSGGGGASAGQLLIPSNLKLLPLLTLATLKNIAFRPGPQIPSDLRSSALALMYHYPLEMVIATLHPRLYALHVLPPQAGLPGSDGLLVLPPMMNLGSDRLERHGVYLLDNGREIFLYVSKLADPQLIQALFGVQGYDAVATGKSALPALQNDYSIRVQAIIGKIRQTRLTMFTTYPHFYVVKEDADPALRMLFMSHLIEDRIDSVWSYSQFLGHLREIVAK</sequence>
<feature type="compositionally biased region" description="Pro residues" evidence="12">
    <location>
        <begin position="23"/>
        <end position="33"/>
    </location>
</feature>
<dbReference type="InterPro" id="IPR006895">
    <property type="entry name" value="Znf_Sec23_Sec24"/>
</dbReference>
<feature type="domain" description="Gelsolin-like" evidence="13">
    <location>
        <begin position="914"/>
        <end position="962"/>
    </location>
</feature>
<dbReference type="PANTHER" id="PTHR13803:SF39">
    <property type="entry name" value="SECRETORY 24AB, ISOFORM A"/>
    <property type="match status" value="1"/>
</dbReference>
<dbReference type="OMA" id="AVECSKQ"/>
<evidence type="ECO:0000313" key="19">
    <source>
        <dbReference type="Proteomes" id="UP000070544"/>
    </source>
</evidence>
<dbReference type="GO" id="GO:0090110">
    <property type="term" value="P:COPII-coated vesicle cargo loading"/>
    <property type="evidence" value="ECO:0007669"/>
    <property type="project" value="TreeGrafter"/>
</dbReference>
<dbReference type="SUPFAM" id="SSF82919">
    <property type="entry name" value="Zn-finger domain of Sec23/24"/>
    <property type="match status" value="1"/>
</dbReference>
<dbReference type="SUPFAM" id="SSF82754">
    <property type="entry name" value="C-terminal, gelsolin-like domain of Sec23/24"/>
    <property type="match status" value="1"/>
</dbReference>
<keyword evidence="11" id="KW-0472">Membrane</keyword>
<dbReference type="InterPro" id="IPR007123">
    <property type="entry name" value="Gelsolin-like_dom"/>
</dbReference>
<feature type="compositionally biased region" description="Low complexity" evidence="12">
    <location>
        <begin position="224"/>
        <end position="245"/>
    </location>
</feature>
<evidence type="ECO:0000256" key="12">
    <source>
        <dbReference type="SAM" id="MobiDB-lite"/>
    </source>
</evidence>
<evidence type="ECO:0000256" key="9">
    <source>
        <dbReference type="ARBA" id="ARBA00022927"/>
    </source>
</evidence>
<dbReference type="InterPro" id="IPR036465">
    <property type="entry name" value="vWFA_dom_sf"/>
</dbReference>
<dbReference type="GO" id="GO:0005801">
    <property type="term" value="C:cis-Golgi network"/>
    <property type="evidence" value="ECO:0007669"/>
    <property type="project" value="EnsemblFungi"/>
</dbReference>
<dbReference type="GO" id="GO:0000139">
    <property type="term" value="C:Golgi membrane"/>
    <property type="evidence" value="ECO:0007669"/>
    <property type="project" value="UniProtKB-SubCell"/>
</dbReference>
<comment type="subcellular location">
    <subcellularLocation>
        <location evidence="2">Cytoplasm</location>
    </subcellularLocation>
    <subcellularLocation>
        <location evidence="3">Endoplasmic reticulum membrane</location>
    </subcellularLocation>
    <subcellularLocation>
        <location evidence="1">Golgi apparatus membrane</location>
    </subcellularLocation>
</comment>
<dbReference type="Pfam" id="PF04810">
    <property type="entry name" value="zf-Sec23_Sec24"/>
    <property type="match status" value="1"/>
</dbReference>
<dbReference type="CDD" id="cd01479">
    <property type="entry name" value="Sec24-like"/>
    <property type="match status" value="1"/>
</dbReference>
<proteinExistence type="inferred from homology"/>
<evidence type="ECO:0000256" key="6">
    <source>
        <dbReference type="ARBA" id="ARBA00022490"/>
    </source>
</evidence>
<dbReference type="Gene3D" id="3.40.20.10">
    <property type="entry name" value="Severin"/>
    <property type="match status" value="1"/>
</dbReference>
<feature type="domain" description="Sec23/Sec24 trunk" evidence="15">
    <location>
        <begin position="447"/>
        <end position="683"/>
    </location>
</feature>
<feature type="domain" description="Sec23/Sec24 helical" evidence="16">
    <location>
        <begin position="785"/>
        <end position="885"/>
    </location>
</feature>
<dbReference type="GO" id="GO:1990753">
    <property type="term" value="C:equatorial cell cortex"/>
    <property type="evidence" value="ECO:0007669"/>
    <property type="project" value="EnsemblFungi"/>
</dbReference>
<evidence type="ECO:0000259" key="17">
    <source>
        <dbReference type="Pfam" id="PF08033"/>
    </source>
</evidence>
<comment type="similarity">
    <text evidence="4">Belongs to the SEC23/SEC24 family. SEC24 subfamily.</text>
</comment>
<dbReference type="InterPro" id="IPR041742">
    <property type="entry name" value="Sec24-like_trunk_dom"/>
</dbReference>
<dbReference type="InterPro" id="IPR050550">
    <property type="entry name" value="SEC23_SEC24_subfamily"/>
</dbReference>
<dbReference type="OrthoDB" id="49016at2759"/>
<evidence type="ECO:0000256" key="8">
    <source>
        <dbReference type="ARBA" id="ARBA00022892"/>
    </source>
</evidence>
<feature type="region of interest" description="Disordered" evidence="12">
    <location>
        <begin position="1"/>
        <end position="252"/>
    </location>
</feature>
<dbReference type="InterPro" id="IPR036174">
    <property type="entry name" value="Znf_Sec23_Sec24_sf"/>
</dbReference>
<accession>A0A139A2F1</accession>
<name>A0A139A2F1_GONPJ</name>
<dbReference type="AlphaFoldDB" id="A0A139A2F1"/>
<protein>
    <submittedName>
        <fullName evidence="18">Uncharacterized protein</fullName>
    </submittedName>
</protein>
<keyword evidence="10" id="KW-0333">Golgi apparatus</keyword>
<feature type="domain" description="Zinc finger Sec23/Sec24-type" evidence="14">
    <location>
        <begin position="373"/>
        <end position="410"/>
    </location>
</feature>
<keyword evidence="9" id="KW-0653">Protein transport</keyword>
<dbReference type="InterPro" id="IPR036175">
    <property type="entry name" value="Sec23/24_helical_dom_sf"/>
</dbReference>
<dbReference type="PANTHER" id="PTHR13803">
    <property type="entry name" value="SEC24-RELATED PROTEIN"/>
    <property type="match status" value="1"/>
</dbReference>
<dbReference type="GO" id="GO:0005789">
    <property type="term" value="C:endoplasmic reticulum membrane"/>
    <property type="evidence" value="ECO:0007669"/>
    <property type="project" value="UniProtKB-SubCell"/>
</dbReference>
<evidence type="ECO:0000259" key="13">
    <source>
        <dbReference type="Pfam" id="PF00626"/>
    </source>
</evidence>
<dbReference type="InterPro" id="IPR012990">
    <property type="entry name" value="Beta-sandwich_Sec23_24"/>
</dbReference>
<evidence type="ECO:0000256" key="7">
    <source>
        <dbReference type="ARBA" id="ARBA00022824"/>
    </source>
</evidence>
<dbReference type="SUPFAM" id="SSF53300">
    <property type="entry name" value="vWA-like"/>
    <property type="match status" value="1"/>
</dbReference>
<dbReference type="SUPFAM" id="SSF81995">
    <property type="entry name" value="beta-sandwich domain of Sec23/24"/>
    <property type="match status" value="1"/>
</dbReference>
<feature type="domain" description="Sec23/Sec24 beta-sandwich" evidence="17">
    <location>
        <begin position="691"/>
        <end position="774"/>
    </location>
</feature>